<reference evidence="2" key="1">
    <citation type="submission" date="2017-09" db="EMBL/GenBank/DDBJ databases">
        <title>Depth-based differentiation of microbial function through sediment-hosted aquifers and enrichment of novel symbionts in the deep terrestrial subsurface.</title>
        <authorList>
            <person name="Probst A.J."/>
            <person name="Ladd B."/>
            <person name="Jarett J.K."/>
            <person name="Geller-Mcgrath D.E."/>
            <person name="Sieber C.M.K."/>
            <person name="Emerson J.B."/>
            <person name="Anantharaman K."/>
            <person name="Thomas B.C."/>
            <person name="Malmstrom R."/>
            <person name="Stieglmeier M."/>
            <person name="Klingl A."/>
            <person name="Woyke T."/>
            <person name="Ryan C.M."/>
            <person name="Banfield J.F."/>
        </authorList>
    </citation>
    <scope>NUCLEOTIDE SEQUENCE [LARGE SCALE GENOMIC DNA]</scope>
</reference>
<dbReference type="Proteomes" id="UP000229385">
    <property type="component" value="Unassembled WGS sequence"/>
</dbReference>
<dbReference type="AlphaFoldDB" id="A0A2M7XE44"/>
<gene>
    <name evidence="1" type="ORF">CO174_00710</name>
</gene>
<evidence type="ECO:0008006" key="3">
    <source>
        <dbReference type="Google" id="ProtNLM"/>
    </source>
</evidence>
<accession>A0A2M7XE44</accession>
<organism evidence="1 2">
    <name type="scientific">Candidatus Uhrbacteria bacterium CG_4_9_14_3_um_filter_50_9</name>
    <dbReference type="NCBI Taxonomy" id="1975035"/>
    <lineage>
        <taxon>Bacteria</taxon>
        <taxon>Candidatus Uhriibacteriota</taxon>
    </lineage>
</organism>
<sequence>MTKSLNIKFEHGVRFLVEHFPPSDESSRKPVLFHDIRVGVFLYNGGYSEDVVLAGLLHDAIEWSSATEEMVRDEFGETVLKLVLANTKNDTIKDKDKKTAELIQRCVKNGQDALIVKTADILDSFKWYASQDNVGELKYCMRNADAIFKYKEKDFVDPIFDELATWIQTFEHLSVEIYQK</sequence>
<dbReference type="GO" id="GO:0008893">
    <property type="term" value="F:guanosine-3',5'-bis(diphosphate) 3'-diphosphatase activity"/>
    <property type="evidence" value="ECO:0007669"/>
    <property type="project" value="TreeGrafter"/>
</dbReference>
<dbReference type="PANTHER" id="PTHR46246:SF1">
    <property type="entry name" value="GUANOSINE-3',5'-BIS(DIPHOSPHATE) 3'-PYROPHOSPHOHYDROLASE MESH1"/>
    <property type="match status" value="1"/>
</dbReference>
<comment type="caution">
    <text evidence="1">The sequence shown here is derived from an EMBL/GenBank/DDBJ whole genome shotgun (WGS) entry which is preliminary data.</text>
</comment>
<dbReference type="Gene3D" id="1.10.3210.10">
    <property type="entry name" value="Hypothetical protein af1432"/>
    <property type="match status" value="1"/>
</dbReference>
<dbReference type="SUPFAM" id="SSF109604">
    <property type="entry name" value="HD-domain/PDEase-like"/>
    <property type="match status" value="1"/>
</dbReference>
<evidence type="ECO:0000313" key="1">
    <source>
        <dbReference type="EMBL" id="PJA46147.1"/>
    </source>
</evidence>
<proteinExistence type="predicted"/>
<protein>
    <recommendedName>
        <fullName evidence="3">HD/PDEase domain-containing protein</fullName>
    </recommendedName>
</protein>
<dbReference type="Pfam" id="PF13328">
    <property type="entry name" value="HD_4"/>
    <property type="match status" value="1"/>
</dbReference>
<dbReference type="EMBL" id="PFWU01000009">
    <property type="protein sequence ID" value="PJA46147.1"/>
    <property type="molecule type" value="Genomic_DNA"/>
</dbReference>
<dbReference type="InterPro" id="IPR052194">
    <property type="entry name" value="MESH1"/>
</dbReference>
<name>A0A2M7XE44_9BACT</name>
<dbReference type="PANTHER" id="PTHR46246">
    <property type="entry name" value="GUANOSINE-3',5'-BIS(DIPHOSPHATE) 3'-PYROPHOSPHOHYDROLASE MESH1"/>
    <property type="match status" value="1"/>
</dbReference>
<evidence type="ECO:0000313" key="2">
    <source>
        <dbReference type="Proteomes" id="UP000229385"/>
    </source>
</evidence>